<evidence type="ECO:0000313" key="3">
    <source>
        <dbReference type="EMBL" id="SDJ97563.1"/>
    </source>
</evidence>
<dbReference type="EMBL" id="BJVF01000009">
    <property type="protein sequence ID" value="GEL12129.1"/>
    <property type="molecule type" value="Genomic_DNA"/>
</dbReference>
<dbReference type="EMBL" id="LVEO01000009">
    <property type="protein sequence ID" value="OCB72877.1"/>
    <property type="molecule type" value="Genomic_DNA"/>
</dbReference>
<evidence type="ECO:0000313" key="6">
    <source>
        <dbReference type="Proteomes" id="UP000321579"/>
    </source>
</evidence>
<reference evidence="1 6" key="4">
    <citation type="submission" date="2019-07" db="EMBL/GenBank/DDBJ databases">
        <title>Whole genome shotgun sequence of Flavobacterium glycines NBRC 105008.</title>
        <authorList>
            <person name="Hosoyama A."/>
            <person name="Uohara A."/>
            <person name="Ohji S."/>
            <person name="Ichikawa N."/>
        </authorList>
    </citation>
    <scope>NUCLEOTIDE SEQUENCE [LARGE SCALE GENOMIC DNA]</scope>
    <source>
        <strain evidence="1 6">NBRC 105008</strain>
    </source>
</reference>
<gene>
    <name evidence="2" type="ORF">FBGL_04460</name>
    <name evidence="1" type="ORF">FGL01_28680</name>
    <name evidence="3" type="ORF">SAMN05192550_3117</name>
</gene>
<proteinExistence type="predicted"/>
<organism evidence="2 4">
    <name type="scientific">Flavobacterium glycines</name>
    <dbReference type="NCBI Taxonomy" id="551990"/>
    <lineage>
        <taxon>Bacteria</taxon>
        <taxon>Pseudomonadati</taxon>
        <taxon>Bacteroidota</taxon>
        <taxon>Flavobacteriia</taxon>
        <taxon>Flavobacteriales</taxon>
        <taxon>Flavobacteriaceae</taxon>
        <taxon>Flavobacterium</taxon>
    </lineage>
</organism>
<reference evidence="3 5" key="3">
    <citation type="submission" date="2016-10" db="EMBL/GenBank/DDBJ databases">
        <authorList>
            <person name="Varghese N."/>
            <person name="Submissions S."/>
        </authorList>
    </citation>
    <scope>NUCLEOTIDE SEQUENCE [LARGE SCALE GENOMIC DNA]</scope>
    <source>
        <strain evidence="3 5">Gm-149</strain>
    </source>
</reference>
<dbReference type="AlphaFoldDB" id="A0A1B9DT56"/>
<evidence type="ECO:0000313" key="2">
    <source>
        <dbReference type="EMBL" id="OCB72877.1"/>
    </source>
</evidence>
<dbReference type="OrthoDB" id="9798200at2"/>
<dbReference type="Proteomes" id="UP000093226">
    <property type="component" value="Unassembled WGS sequence"/>
</dbReference>
<dbReference type="EMBL" id="FNEO01000009">
    <property type="protein sequence ID" value="SDJ97563.1"/>
    <property type="molecule type" value="Genomic_DNA"/>
</dbReference>
<evidence type="ECO:0000313" key="5">
    <source>
        <dbReference type="Proteomes" id="UP000182367"/>
    </source>
</evidence>
<evidence type="ECO:0000313" key="4">
    <source>
        <dbReference type="Proteomes" id="UP000093226"/>
    </source>
</evidence>
<evidence type="ECO:0000313" key="1">
    <source>
        <dbReference type="EMBL" id="GEL12129.1"/>
    </source>
</evidence>
<name>A0A1B9DT56_9FLAO</name>
<reference evidence="2" key="2">
    <citation type="submission" date="2016-03" db="EMBL/GenBank/DDBJ databases">
        <authorList>
            <person name="Ploux O."/>
        </authorList>
    </citation>
    <scope>NUCLEOTIDE SEQUENCE</scope>
    <source>
        <strain evidence="2">NBRC 105008</strain>
    </source>
</reference>
<sequence>MNKLQELKKHLKRGKVYRRADLSKWSKSVDRHLEELVQEGTLQKLSQGLYYYPEVTVFGETPPEEEVLVRSFLKDKRFLVTSLNTYNALGVGTTQLYNGKTVYNHKRHGDFNLGGTTFSFRVKPHFPNKVTPEFLLVDLLNNLDQLAEDPKEIMSKVRSKAKTMDAKKLKKALQEYGSVKTKKMLEPVITAQYV</sequence>
<keyword evidence="5" id="KW-1185">Reference proteome</keyword>
<dbReference type="Proteomes" id="UP000321579">
    <property type="component" value="Unassembled WGS sequence"/>
</dbReference>
<dbReference type="Proteomes" id="UP000182367">
    <property type="component" value="Unassembled WGS sequence"/>
</dbReference>
<reference evidence="4" key="1">
    <citation type="submission" date="2016-03" db="EMBL/GenBank/DDBJ databases">
        <title>Draft genome sequence of Paenibacillus glacialis DSM 22343.</title>
        <authorList>
            <person name="Shin S.-K."/>
            <person name="Yi H."/>
        </authorList>
    </citation>
    <scope>NUCLEOTIDE SEQUENCE [LARGE SCALE GENOMIC DNA]</scope>
    <source>
        <strain evidence="4">NBRC 105008</strain>
    </source>
</reference>
<accession>A0A1B9DT56</accession>
<comment type="caution">
    <text evidence="2">The sequence shown here is derived from an EMBL/GenBank/DDBJ whole genome shotgun (WGS) entry which is preliminary data.</text>
</comment>
<protein>
    <submittedName>
        <fullName evidence="2">Uncharacterized protein</fullName>
    </submittedName>
</protein>
<dbReference type="RefSeq" id="WP_066325729.1">
    <property type="nucleotide sequence ID" value="NZ_BJVF01000009.1"/>
</dbReference>
<dbReference type="STRING" id="551990.SAMN05192550_3117"/>